<dbReference type="Pfam" id="PF01903">
    <property type="entry name" value="CbiX"/>
    <property type="match status" value="1"/>
</dbReference>
<dbReference type="Gene3D" id="3.40.50.1400">
    <property type="match status" value="2"/>
</dbReference>
<dbReference type="InterPro" id="IPR002762">
    <property type="entry name" value="CbiX-like"/>
</dbReference>
<dbReference type="EMBL" id="JACGXA010000001">
    <property type="protein sequence ID" value="MBA8801910.1"/>
    <property type="molecule type" value="Genomic_DNA"/>
</dbReference>
<evidence type="ECO:0000256" key="2">
    <source>
        <dbReference type="ARBA" id="ARBA00023239"/>
    </source>
</evidence>
<organism evidence="3 4">
    <name type="scientific">Nocardioides ginsengisegetis</name>
    <dbReference type="NCBI Taxonomy" id="661491"/>
    <lineage>
        <taxon>Bacteria</taxon>
        <taxon>Bacillati</taxon>
        <taxon>Actinomycetota</taxon>
        <taxon>Actinomycetes</taxon>
        <taxon>Propionibacteriales</taxon>
        <taxon>Nocardioidaceae</taxon>
        <taxon>Nocardioides</taxon>
    </lineage>
</organism>
<evidence type="ECO:0000313" key="4">
    <source>
        <dbReference type="Proteomes" id="UP000580910"/>
    </source>
</evidence>
<evidence type="ECO:0000313" key="3">
    <source>
        <dbReference type="EMBL" id="MBA8801910.1"/>
    </source>
</evidence>
<dbReference type="PANTHER" id="PTHR33542">
    <property type="entry name" value="SIROHYDROCHLORIN FERROCHELATASE, CHLOROPLASTIC"/>
    <property type="match status" value="1"/>
</dbReference>
<sequence length="231" mass="23684">MTAPRLVTVAHGTRHAPGNEVARQVTERAGELLGISATTSFVELAAPLLRTVMTASYGPTVVVPLLLSTGHHVRHDLPAMAALSPRPVEITPALGPHPLLAAAQAARLIAAGARPGQPIVLVAAGSTDPAADDDLARGAELLSRTWAGPVTVATLSGRGRRPAEVVRRGSAVSPYLLADGHFATRAVAESRAAGAGVVADVIGAHRFVAELVARRYLAWATSSRPAAVSVA</sequence>
<comment type="caution">
    <text evidence="3">The sequence shown here is derived from an EMBL/GenBank/DDBJ whole genome shotgun (WGS) entry which is preliminary data.</text>
</comment>
<proteinExistence type="predicted"/>
<dbReference type="GO" id="GO:0046872">
    <property type="term" value="F:metal ion binding"/>
    <property type="evidence" value="ECO:0007669"/>
    <property type="project" value="UniProtKB-KW"/>
</dbReference>
<dbReference type="InterPro" id="IPR050963">
    <property type="entry name" value="Sirohydro_Cobaltochel/CbiX"/>
</dbReference>
<evidence type="ECO:0000256" key="1">
    <source>
        <dbReference type="ARBA" id="ARBA00022723"/>
    </source>
</evidence>
<dbReference type="SUPFAM" id="SSF53800">
    <property type="entry name" value="Chelatase"/>
    <property type="match status" value="1"/>
</dbReference>
<dbReference type="AlphaFoldDB" id="A0A7W3IWE6"/>
<dbReference type="RefSeq" id="WP_182536018.1">
    <property type="nucleotide sequence ID" value="NZ_JACGXA010000001.1"/>
</dbReference>
<gene>
    <name evidence="3" type="ORF">FB382_000201</name>
</gene>
<keyword evidence="2" id="KW-0456">Lyase</keyword>
<dbReference type="PANTHER" id="PTHR33542:SF5">
    <property type="entry name" value="FERROCHELATASE CHE1"/>
    <property type="match status" value="1"/>
</dbReference>
<keyword evidence="1" id="KW-0479">Metal-binding</keyword>
<dbReference type="CDD" id="cd03416">
    <property type="entry name" value="CbiX_SirB_N"/>
    <property type="match status" value="1"/>
</dbReference>
<dbReference type="Proteomes" id="UP000580910">
    <property type="component" value="Unassembled WGS sequence"/>
</dbReference>
<accession>A0A7W3IWE6</accession>
<reference evidence="3 4" key="1">
    <citation type="submission" date="2020-07" db="EMBL/GenBank/DDBJ databases">
        <title>Sequencing the genomes of 1000 actinobacteria strains.</title>
        <authorList>
            <person name="Klenk H.-P."/>
        </authorList>
    </citation>
    <scope>NUCLEOTIDE SEQUENCE [LARGE SCALE GENOMIC DNA]</scope>
    <source>
        <strain evidence="3 4">DSM 21349</strain>
    </source>
</reference>
<dbReference type="GO" id="GO:0016829">
    <property type="term" value="F:lyase activity"/>
    <property type="evidence" value="ECO:0007669"/>
    <property type="project" value="UniProtKB-KW"/>
</dbReference>
<keyword evidence="4" id="KW-1185">Reference proteome</keyword>
<name>A0A7W3IWE6_9ACTN</name>
<protein>
    <submittedName>
        <fullName evidence="3">Sirohydrochlorin ferrochelatase</fullName>
    </submittedName>
</protein>